<sequence length="128" mass="14171">MKILYWLMSALIAFVMGSGTLLHFRNPTYLLGFIPWSLPALPIIYASGVFELVIAIAAVVPRTRGVAGLAFAALCTAYLPLHIWDLFRDDPVITPHSAAIIRVVVQFLFIGIGWLVWKRFKPATGFVA</sequence>
<proteinExistence type="predicted"/>
<dbReference type="Proteomes" id="UP000297737">
    <property type="component" value="Unassembled WGS sequence"/>
</dbReference>
<evidence type="ECO:0008006" key="4">
    <source>
        <dbReference type="Google" id="ProtNLM"/>
    </source>
</evidence>
<name>A0A4Y9EKZ1_9SPHN</name>
<protein>
    <recommendedName>
        <fullName evidence="4">DoxX family protein</fullName>
    </recommendedName>
</protein>
<feature type="transmembrane region" description="Helical" evidence="1">
    <location>
        <begin position="36"/>
        <end position="60"/>
    </location>
</feature>
<evidence type="ECO:0000256" key="1">
    <source>
        <dbReference type="SAM" id="Phobius"/>
    </source>
</evidence>
<evidence type="ECO:0000313" key="2">
    <source>
        <dbReference type="EMBL" id="TFU01431.1"/>
    </source>
</evidence>
<keyword evidence="1" id="KW-0472">Membrane</keyword>
<feature type="transmembrane region" description="Helical" evidence="1">
    <location>
        <begin position="66"/>
        <end position="87"/>
    </location>
</feature>
<organism evidence="2 3">
    <name type="scientific">Glacieibacterium arshaanense</name>
    <dbReference type="NCBI Taxonomy" id="2511025"/>
    <lineage>
        <taxon>Bacteria</taxon>
        <taxon>Pseudomonadati</taxon>
        <taxon>Pseudomonadota</taxon>
        <taxon>Alphaproteobacteria</taxon>
        <taxon>Sphingomonadales</taxon>
        <taxon>Sphingosinicellaceae</taxon>
        <taxon>Glacieibacterium</taxon>
    </lineage>
</organism>
<keyword evidence="1" id="KW-0812">Transmembrane</keyword>
<comment type="caution">
    <text evidence="2">The sequence shown here is derived from an EMBL/GenBank/DDBJ whole genome shotgun (WGS) entry which is preliminary data.</text>
</comment>
<feature type="transmembrane region" description="Helical" evidence="1">
    <location>
        <begin position="6"/>
        <end position="24"/>
    </location>
</feature>
<dbReference type="RefSeq" id="WP_135246935.1">
    <property type="nucleotide sequence ID" value="NZ_SIHO01000003.1"/>
</dbReference>
<evidence type="ECO:0000313" key="3">
    <source>
        <dbReference type="Proteomes" id="UP000297737"/>
    </source>
</evidence>
<keyword evidence="1" id="KW-1133">Transmembrane helix</keyword>
<feature type="transmembrane region" description="Helical" evidence="1">
    <location>
        <begin position="99"/>
        <end position="117"/>
    </location>
</feature>
<reference evidence="2 3" key="1">
    <citation type="submission" date="2019-02" db="EMBL/GenBank/DDBJ databases">
        <title>Polymorphobacter sp. isolated from the lake at the Tibet of China.</title>
        <authorList>
            <person name="Li A."/>
        </authorList>
    </citation>
    <scope>NUCLEOTIDE SEQUENCE [LARGE SCALE GENOMIC DNA]</scope>
    <source>
        <strain evidence="2 3">DJ1R-1</strain>
    </source>
</reference>
<dbReference type="AlphaFoldDB" id="A0A4Y9EKZ1"/>
<dbReference type="EMBL" id="SIHO01000003">
    <property type="protein sequence ID" value="TFU01431.1"/>
    <property type="molecule type" value="Genomic_DNA"/>
</dbReference>
<keyword evidence="3" id="KW-1185">Reference proteome</keyword>
<accession>A0A4Y9EKZ1</accession>
<dbReference type="OrthoDB" id="327939at2"/>
<gene>
    <name evidence="2" type="ORF">EUV02_14225</name>
</gene>